<dbReference type="CDD" id="cd00609">
    <property type="entry name" value="AAT_like"/>
    <property type="match status" value="1"/>
</dbReference>
<keyword evidence="8" id="KW-0032">Aminotransferase</keyword>
<feature type="compositionally biased region" description="Basic residues" evidence="6">
    <location>
        <begin position="8"/>
        <end position="30"/>
    </location>
</feature>
<dbReference type="SUPFAM" id="SSF53383">
    <property type="entry name" value="PLP-dependent transferases"/>
    <property type="match status" value="1"/>
</dbReference>
<feature type="compositionally biased region" description="Basic and acidic residues" evidence="6">
    <location>
        <begin position="31"/>
        <end position="56"/>
    </location>
</feature>
<dbReference type="PANTHER" id="PTHR43525:SF2">
    <property type="entry name" value="CYSTATHIONINE BETA-LYASE-RELATED"/>
    <property type="match status" value="1"/>
</dbReference>
<dbReference type="PANTHER" id="PTHR43525">
    <property type="entry name" value="PROTEIN MALY"/>
    <property type="match status" value="1"/>
</dbReference>
<comment type="cofactor">
    <cofactor evidence="1">
        <name>pyridoxal 5'-phosphate</name>
        <dbReference type="ChEBI" id="CHEBI:597326"/>
    </cofactor>
</comment>
<keyword evidence="9" id="KW-1185">Reference proteome</keyword>
<reference evidence="8 9" key="1">
    <citation type="submission" date="2018-09" db="EMBL/GenBank/DDBJ databases">
        <title>Genome sequencing of Nocardioides immobilis CCTCC AB 2017083 for comparison to Nocardioides silvaticus.</title>
        <authorList>
            <person name="Li C."/>
            <person name="Wang G."/>
        </authorList>
    </citation>
    <scope>NUCLEOTIDE SEQUENCE [LARGE SCALE GENOMIC DNA]</scope>
    <source>
        <strain evidence="8 9">CCTCC AB 2017083</strain>
    </source>
</reference>
<keyword evidence="3" id="KW-0663">Pyridoxal phosphate</keyword>
<dbReference type="Pfam" id="PF00155">
    <property type="entry name" value="Aminotran_1_2"/>
    <property type="match status" value="1"/>
</dbReference>
<dbReference type="Gene3D" id="3.40.640.10">
    <property type="entry name" value="Type I PLP-dependent aspartate aminotransferase-like (Major domain)"/>
    <property type="match status" value="1"/>
</dbReference>
<feature type="domain" description="Aminotransferase class I/classII large" evidence="7">
    <location>
        <begin position="114"/>
        <end position="447"/>
    </location>
</feature>
<dbReference type="AlphaFoldDB" id="A0A417Y1Q8"/>
<comment type="caution">
    <text evidence="8">The sequence shown here is derived from an EMBL/GenBank/DDBJ whole genome shotgun (WGS) entry which is preliminary data.</text>
</comment>
<gene>
    <name evidence="8" type="ORF">D0Z08_14530</name>
</gene>
<evidence type="ECO:0000256" key="4">
    <source>
        <dbReference type="ARBA" id="ARBA00023239"/>
    </source>
</evidence>
<protein>
    <recommendedName>
        <fullName evidence="2">cysteine-S-conjugate beta-lyase</fullName>
        <ecNumber evidence="2">4.4.1.13</ecNumber>
    </recommendedName>
</protein>
<sequence>MADEPRRGTHGRRHRPRARPSPRAVHRRRDRGRDRALPGGEVDRPVAGHDDRDPPPRRRRTRNPLDLAPRLGLVIVDRTDEELRYALPCKWGLVEEDVLPAWVAESDYAWAPPIAAALADAVARGLTGYPDFEVGGALGEAYAGFALRQFGHEVDPAAVIPTADVTAGVRLALDILSEPGPVIMPIPGYPPQLSIAQVTGRQRVDLVVDPDAERAEIDLDALDRLFADGALTLLLTQPHNPWGRVFTRSELEGIRDVVRRHGARVVSDEIHAPLVLDGSPPHTPYLSLDGTADHAVAVVAGSKAFNTQGLKCAQILAPDPATRDLLRDVPMARNDSWSPLGVTAAIAAYTECDDWLDALRARLSAQRDLLVDLLAEHLPEARMRPLEATYLAWIDLRGYGHDDPAAVALEHGRVRLSPGHDYQPGLPGHVRLNIATSPERLTEIVRRMAKALA</sequence>
<dbReference type="GO" id="GO:0008483">
    <property type="term" value="F:transaminase activity"/>
    <property type="evidence" value="ECO:0007669"/>
    <property type="project" value="UniProtKB-KW"/>
</dbReference>
<evidence type="ECO:0000313" key="8">
    <source>
        <dbReference type="EMBL" id="RHW26535.1"/>
    </source>
</evidence>
<evidence type="ECO:0000313" key="9">
    <source>
        <dbReference type="Proteomes" id="UP000283644"/>
    </source>
</evidence>
<dbReference type="OrthoDB" id="3224382at2"/>
<organism evidence="8 9">
    <name type="scientific">Nocardioides immobilis</name>
    <dbReference type="NCBI Taxonomy" id="2049295"/>
    <lineage>
        <taxon>Bacteria</taxon>
        <taxon>Bacillati</taxon>
        <taxon>Actinomycetota</taxon>
        <taxon>Actinomycetes</taxon>
        <taxon>Propionibacteriales</taxon>
        <taxon>Nocardioidaceae</taxon>
        <taxon>Nocardioides</taxon>
    </lineage>
</organism>
<accession>A0A417Y1Q8</accession>
<dbReference type="EMBL" id="QXGH01000017">
    <property type="protein sequence ID" value="RHW26535.1"/>
    <property type="molecule type" value="Genomic_DNA"/>
</dbReference>
<comment type="similarity">
    <text evidence="5">Belongs to the class-II pyridoxal-phosphate-dependent aminotransferase family. MalY/PatB cystathionine beta-lyase subfamily.</text>
</comment>
<proteinExistence type="inferred from homology"/>
<dbReference type="InterPro" id="IPR015422">
    <property type="entry name" value="PyrdxlP-dep_Trfase_small"/>
</dbReference>
<dbReference type="GO" id="GO:0030170">
    <property type="term" value="F:pyridoxal phosphate binding"/>
    <property type="evidence" value="ECO:0007669"/>
    <property type="project" value="InterPro"/>
</dbReference>
<evidence type="ECO:0000256" key="2">
    <source>
        <dbReference type="ARBA" id="ARBA00012224"/>
    </source>
</evidence>
<name>A0A417Y1Q8_9ACTN</name>
<evidence type="ECO:0000256" key="6">
    <source>
        <dbReference type="SAM" id="MobiDB-lite"/>
    </source>
</evidence>
<keyword evidence="8" id="KW-0808">Transferase</keyword>
<evidence type="ECO:0000259" key="7">
    <source>
        <dbReference type="Pfam" id="PF00155"/>
    </source>
</evidence>
<dbReference type="InterPro" id="IPR015421">
    <property type="entry name" value="PyrdxlP-dep_Trfase_major"/>
</dbReference>
<evidence type="ECO:0000256" key="1">
    <source>
        <dbReference type="ARBA" id="ARBA00001933"/>
    </source>
</evidence>
<evidence type="ECO:0000256" key="5">
    <source>
        <dbReference type="ARBA" id="ARBA00037974"/>
    </source>
</evidence>
<dbReference type="GO" id="GO:0047804">
    <property type="term" value="F:cysteine-S-conjugate beta-lyase activity"/>
    <property type="evidence" value="ECO:0007669"/>
    <property type="project" value="UniProtKB-EC"/>
</dbReference>
<keyword evidence="4" id="KW-0456">Lyase</keyword>
<dbReference type="Proteomes" id="UP000283644">
    <property type="component" value="Unassembled WGS sequence"/>
</dbReference>
<dbReference type="Gene3D" id="3.90.1150.10">
    <property type="entry name" value="Aspartate Aminotransferase, domain 1"/>
    <property type="match status" value="1"/>
</dbReference>
<evidence type="ECO:0000256" key="3">
    <source>
        <dbReference type="ARBA" id="ARBA00022898"/>
    </source>
</evidence>
<dbReference type="EC" id="4.4.1.13" evidence="2"/>
<dbReference type="InterPro" id="IPR004839">
    <property type="entry name" value="Aminotransferase_I/II_large"/>
</dbReference>
<dbReference type="InterPro" id="IPR051798">
    <property type="entry name" value="Class-II_PLP-Dep_Aminotrans"/>
</dbReference>
<feature type="region of interest" description="Disordered" evidence="6">
    <location>
        <begin position="1"/>
        <end position="64"/>
    </location>
</feature>
<dbReference type="InterPro" id="IPR015424">
    <property type="entry name" value="PyrdxlP-dep_Trfase"/>
</dbReference>